<dbReference type="Gene3D" id="3.30.70.270">
    <property type="match status" value="1"/>
</dbReference>
<accession>A0A5C5CT63</accession>
<comment type="caution">
    <text evidence="2">The sequence shown here is derived from an EMBL/GenBank/DDBJ whole genome shotgun (WGS) entry which is preliminary data.</text>
</comment>
<dbReference type="SMART" id="SM00267">
    <property type="entry name" value="GGDEF"/>
    <property type="match status" value="1"/>
</dbReference>
<evidence type="ECO:0000313" key="3">
    <source>
        <dbReference type="Proteomes" id="UP000313390"/>
    </source>
</evidence>
<evidence type="ECO:0000259" key="1">
    <source>
        <dbReference type="PROSITE" id="PS50887"/>
    </source>
</evidence>
<dbReference type="PANTHER" id="PTHR46663">
    <property type="entry name" value="DIGUANYLATE CYCLASE DGCT-RELATED"/>
    <property type="match status" value="1"/>
</dbReference>
<dbReference type="Pfam" id="PF01590">
    <property type="entry name" value="GAF"/>
    <property type="match status" value="1"/>
</dbReference>
<proteinExistence type="predicted"/>
<evidence type="ECO:0000313" key="2">
    <source>
        <dbReference type="EMBL" id="TNV14365.1"/>
    </source>
</evidence>
<organism evidence="2 3">
    <name type="scientific">Brucella pecoris</name>
    <dbReference type="NCBI Taxonomy" id="867683"/>
    <lineage>
        <taxon>Bacteria</taxon>
        <taxon>Pseudomonadati</taxon>
        <taxon>Pseudomonadota</taxon>
        <taxon>Alphaproteobacteria</taxon>
        <taxon>Hyphomicrobiales</taxon>
        <taxon>Brucellaceae</taxon>
        <taxon>Brucella/Ochrobactrum group</taxon>
        <taxon>Brucella</taxon>
    </lineage>
</organism>
<dbReference type="EMBL" id="VEWK01000002">
    <property type="protein sequence ID" value="TNV14365.1"/>
    <property type="molecule type" value="Genomic_DNA"/>
</dbReference>
<name>A0A5C5CT63_9HYPH</name>
<dbReference type="InterPro" id="IPR043128">
    <property type="entry name" value="Rev_trsase/Diguanyl_cyclase"/>
</dbReference>
<dbReference type="Gene3D" id="3.30.450.40">
    <property type="match status" value="1"/>
</dbReference>
<dbReference type="SUPFAM" id="SSF55781">
    <property type="entry name" value="GAF domain-like"/>
    <property type="match status" value="1"/>
</dbReference>
<dbReference type="NCBIfam" id="TIGR00254">
    <property type="entry name" value="GGDEF"/>
    <property type="match status" value="1"/>
</dbReference>
<sequence length="362" mass="39579">MTVRMMSLDAYSSMTETKPFSVPANEVERLESVRSLVSVTSLGLPELDTLVSLVKDVFGVSTAALNIVDEDWQRVAANAGEKVSSCPRELTACTFVVESGKLFVIENMVENDFFCAMPYVTGEPRFRFYAGAPVSIENGLIVGSLCILDNAPRQLSDTERTKLEDFARVASGLLRLQKTNKFLNDDSTALKRLALTDRLTKLYNRGALTELAVPLIEKALQQGKPIGALLIDLDRFKAVNDTYGHLMGDTLLIEAARRLRSALRETDIPVRVGGDEFAVILPDDDCRENIELVAGKVVEAFREPFVIHGVNLDVSASVGAVLAPRDGSSPEALARNADIALYAAKGKGRNCYSIFSENRDNI</sequence>
<dbReference type="InterPro" id="IPR029787">
    <property type="entry name" value="Nucleotide_cyclase"/>
</dbReference>
<dbReference type="FunFam" id="3.30.70.270:FF:000001">
    <property type="entry name" value="Diguanylate cyclase domain protein"/>
    <property type="match status" value="1"/>
</dbReference>
<dbReference type="InterPro" id="IPR029016">
    <property type="entry name" value="GAF-like_dom_sf"/>
</dbReference>
<dbReference type="GO" id="GO:0003824">
    <property type="term" value="F:catalytic activity"/>
    <property type="evidence" value="ECO:0007669"/>
    <property type="project" value="UniProtKB-ARBA"/>
</dbReference>
<dbReference type="SUPFAM" id="SSF55073">
    <property type="entry name" value="Nucleotide cyclase"/>
    <property type="match status" value="1"/>
</dbReference>
<dbReference type="InterPro" id="IPR000160">
    <property type="entry name" value="GGDEF_dom"/>
</dbReference>
<dbReference type="Proteomes" id="UP000313390">
    <property type="component" value="Unassembled WGS sequence"/>
</dbReference>
<reference evidence="2 3" key="1">
    <citation type="journal article" date="2011" name="Int. J. Syst. Evol. Microbiol.">
        <title>Ochrobactrum pecoris sp. nov., isolated from farm animals.</title>
        <authorList>
            <person name="Kampfer P."/>
            <person name="Huber B."/>
            <person name="Busse H.J."/>
            <person name="Scholz H.C."/>
            <person name="Tomaso H."/>
            <person name="Hotzel H."/>
            <person name="Melzer F."/>
        </authorList>
    </citation>
    <scope>NUCLEOTIDE SEQUENCE [LARGE SCALE GENOMIC DNA]</scope>
    <source>
        <strain evidence="2 3">08RB2639</strain>
    </source>
</reference>
<dbReference type="CDD" id="cd01949">
    <property type="entry name" value="GGDEF"/>
    <property type="match status" value="1"/>
</dbReference>
<dbReference type="SMART" id="SM00065">
    <property type="entry name" value="GAF"/>
    <property type="match status" value="1"/>
</dbReference>
<dbReference type="OrthoDB" id="315417at2"/>
<dbReference type="Pfam" id="PF00990">
    <property type="entry name" value="GGDEF"/>
    <property type="match status" value="1"/>
</dbReference>
<feature type="domain" description="GGDEF" evidence="1">
    <location>
        <begin position="224"/>
        <end position="357"/>
    </location>
</feature>
<gene>
    <name evidence="2" type="ORF">FIB18_03790</name>
</gene>
<dbReference type="InterPro" id="IPR052163">
    <property type="entry name" value="DGC-Regulatory_Protein"/>
</dbReference>
<protein>
    <submittedName>
        <fullName evidence="2">Sensor domain-containing diguanylate cyclase</fullName>
    </submittedName>
</protein>
<dbReference type="PANTHER" id="PTHR46663:SF4">
    <property type="entry name" value="DIGUANYLATE CYCLASE DGCT-RELATED"/>
    <property type="match status" value="1"/>
</dbReference>
<dbReference type="InterPro" id="IPR003018">
    <property type="entry name" value="GAF"/>
</dbReference>
<dbReference type="PROSITE" id="PS50887">
    <property type="entry name" value="GGDEF"/>
    <property type="match status" value="1"/>
</dbReference>
<dbReference type="AlphaFoldDB" id="A0A5C5CT63"/>